<feature type="compositionally biased region" description="Low complexity" evidence="1">
    <location>
        <begin position="37"/>
        <end position="51"/>
    </location>
</feature>
<feature type="compositionally biased region" description="Polar residues" evidence="1">
    <location>
        <begin position="52"/>
        <end position="64"/>
    </location>
</feature>
<keyword evidence="3" id="KW-1185">Reference proteome</keyword>
<feature type="region of interest" description="Disordered" evidence="1">
    <location>
        <begin position="190"/>
        <end position="261"/>
    </location>
</feature>
<reference evidence="2" key="2">
    <citation type="journal article" date="2023" name="IMA Fungus">
        <title>Comparative genomic study of the Penicillium genus elucidates a diverse pangenome and 15 lateral gene transfer events.</title>
        <authorList>
            <person name="Petersen C."/>
            <person name="Sorensen T."/>
            <person name="Nielsen M.R."/>
            <person name="Sondergaard T.E."/>
            <person name="Sorensen J.L."/>
            <person name="Fitzpatrick D.A."/>
            <person name="Frisvad J.C."/>
            <person name="Nielsen K.L."/>
        </authorList>
    </citation>
    <scope>NUCLEOTIDE SEQUENCE</scope>
    <source>
        <strain evidence="2">IBT 29864</strain>
    </source>
</reference>
<dbReference type="GeneID" id="81434058"/>
<evidence type="ECO:0000256" key="1">
    <source>
        <dbReference type="SAM" id="MobiDB-lite"/>
    </source>
</evidence>
<feature type="region of interest" description="Disordered" evidence="1">
    <location>
        <begin position="1"/>
        <end position="111"/>
    </location>
</feature>
<organism evidence="2 3">
    <name type="scientific">Penicillium cataractarum</name>
    <dbReference type="NCBI Taxonomy" id="2100454"/>
    <lineage>
        <taxon>Eukaryota</taxon>
        <taxon>Fungi</taxon>
        <taxon>Dikarya</taxon>
        <taxon>Ascomycota</taxon>
        <taxon>Pezizomycotina</taxon>
        <taxon>Eurotiomycetes</taxon>
        <taxon>Eurotiomycetidae</taxon>
        <taxon>Eurotiales</taxon>
        <taxon>Aspergillaceae</taxon>
        <taxon>Penicillium</taxon>
    </lineage>
</organism>
<dbReference type="AlphaFoldDB" id="A0A9W9VWW7"/>
<dbReference type="EMBL" id="JAPZBS010000001">
    <property type="protein sequence ID" value="KAJ5390882.1"/>
    <property type="molecule type" value="Genomic_DNA"/>
</dbReference>
<feature type="compositionally biased region" description="Pro residues" evidence="1">
    <location>
        <begin position="252"/>
        <end position="261"/>
    </location>
</feature>
<name>A0A9W9VWW7_9EURO</name>
<evidence type="ECO:0000313" key="3">
    <source>
        <dbReference type="Proteomes" id="UP001147782"/>
    </source>
</evidence>
<proteinExistence type="predicted"/>
<reference evidence="2" key="1">
    <citation type="submission" date="2022-11" db="EMBL/GenBank/DDBJ databases">
        <authorList>
            <person name="Petersen C."/>
        </authorList>
    </citation>
    <scope>NUCLEOTIDE SEQUENCE</scope>
    <source>
        <strain evidence="2">IBT 29864</strain>
    </source>
</reference>
<accession>A0A9W9VWW7</accession>
<feature type="compositionally biased region" description="Polar residues" evidence="1">
    <location>
        <begin position="215"/>
        <end position="231"/>
    </location>
</feature>
<feature type="compositionally biased region" description="Polar residues" evidence="1">
    <location>
        <begin position="71"/>
        <end position="95"/>
    </location>
</feature>
<evidence type="ECO:0000313" key="2">
    <source>
        <dbReference type="EMBL" id="KAJ5390882.1"/>
    </source>
</evidence>
<dbReference type="RefSeq" id="XP_056561610.1">
    <property type="nucleotide sequence ID" value="XM_056694881.1"/>
</dbReference>
<protein>
    <submittedName>
        <fullName evidence="2">Uncharacterized protein</fullName>
    </submittedName>
</protein>
<comment type="caution">
    <text evidence="2">The sequence shown here is derived from an EMBL/GenBank/DDBJ whole genome shotgun (WGS) entry which is preliminary data.</text>
</comment>
<dbReference type="Proteomes" id="UP001147782">
    <property type="component" value="Unassembled WGS sequence"/>
</dbReference>
<feature type="region of interest" description="Disordered" evidence="1">
    <location>
        <begin position="133"/>
        <end position="154"/>
    </location>
</feature>
<sequence>MVYTGNQHPGFIHSGITSSQPQWQLEGHQRKSSNVTPPSSDQYSLSSLSQPFHGSNATPQTSGLHSRGLASRSSHPSIASQSGDAYSGNPANPANTLAGHPLSRSQSHQNTGFQYEQQAGLAAASYAQPSSYDYGPQLPNAQGSFQSPDMLRMQPGTRFNSGFFAAGPSVHGDAQVYQYPISQAGVRQYLPPQHQGSSQHDGTNHHAANYHPQPGQFTANQGQWTTPTSASRIAASDPQFVSGPWASSTPPASGPPQPHHG</sequence>
<dbReference type="OrthoDB" id="2367685at2759"/>
<gene>
    <name evidence="2" type="ORF">N7496_001950</name>
</gene>